<evidence type="ECO:0008006" key="3">
    <source>
        <dbReference type="Google" id="ProtNLM"/>
    </source>
</evidence>
<proteinExistence type="predicted"/>
<dbReference type="PROSITE" id="PS51257">
    <property type="entry name" value="PROKAR_LIPOPROTEIN"/>
    <property type="match status" value="1"/>
</dbReference>
<evidence type="ECO:0000313" key="1">
    <source>
        <dbReference type="EMBL" id="MCA5004759.1"/>
    </source>
</evidence>
<protein>
    <recommendedName>
        <fullName evidence="3">Lipoprotein</fullName>
    </recommendedName>
</protein>
<reference evidence="1" key="1">
    <citation type="submission" date="2020-10" db="EMBL/GenBank/DDBJ databases">
        <authorList>
            <person name="Lu T."/>
            <person name="Wang Q."/>
            <person name="Han X."/>
        </authorList>
    </citation>
    <scope>NUCLEOTIDE SEQUENCE</scope>
    <source>
        <strain evidence="1">WQ 366</strain>
    </source>
</reference>
<comment type="caution">
    <text evidence="1">The sequence shown here is derived from an EMBL/GenBank/DDBJ whole genome shotgun (WGS) entry which is preliminary data.</text>
</comment>
<keyword evidence="2" id="KW-1185">Reference proteome</keyword>
<organism evidence="1 2">
    <name type="scientific">Sphingobacterium bovistauri</name>
    <dbReference type="NCBI Taxonomy" id="2781959"/>
    <lineage>
        <taxon>Bacteria</taxon>
        <taxon>Pseudomonadati</taxon>
        <taxon>Bacteroidota</taxon>
        <taxon>Sphingobacteriia</taxon>
        <taxon>Sphingobacteriales</taxon>
        <taxon>Sphingobacteriaceae</taxon>
        <taxon>Sphingobacterium</taxon>
    </lineage>
</organism>
<name>A0ABS7Z3M6_9SPHI</name>
<dbReference type="Proteomes" id="UP001165302">
    <property type="component" value="Unassembled WGS sequence"/>
</dbReference>
<gene>
    <name evidence="1" type="ORF">IPZ78_06275</name>
</gene>
<dbReference type="EMBL" id="JADEYP010000009">
    <property type="protein sequence ID" value="MCA5004759.1"/>
    <property type="molecule type" value="Genomic_DNA"/>
</dbReference>
<evidence type="ECO:0000313" key="2">
    <source>
        <dbReference type="Proteomes" id="UP001165302"/>
    </source>
</evidence>
<sequence>MKNYILLALISIFTFSSCTKDDPTQELDQEQLNSATLIFTPVVKETKDGKATYTPMQGEEAHSIKFEAPTYLPPVGTHLHLHVGHTYKLELKTTDFAGRASEQTFLNRPENHQAFLLGAENTELDFVYADETNVGITAYITVKQEASVVLNYVMRHLRPNVKKNITAEDWNNTEYTKFTGDNDLDLKFEVHFVDEDHGH</sequence>
<accession>A0ABS7Z3M6</accession>
<dbReference type="RefSeq" id="WP_225552147.1">
    <property type="nucleotide sequence ID" value="NZ_JADEYP010000009.1"/>
</dbReference>